<dbReference type="OrthoDB" id="9806579at2"/>
<evidence type="ECO:0000313" key="7">
    <source>
        <dbReference type="EMBL" id="TPG14772.1"/>
    </source>
</evidence>
<dbReference type="Gene3D" id="3.60.120.10">
    <property type="entry name" value="Anthranilate synthase"/>
    <property type="match status" value="1"/>
</dbReference>
<reference evidence="7 8" key="1">
    <citation type="journal article" date="2019" name="Environ. Microbiol.">
        <title>Species interactions and distinct microbial communities in high Arctic permafrost affected cryosols are associated with the CH4 and CO2 gas fluxes.</title>
        <authorList>
            <person name="Altshuler I."/>
            <person name="Hamel J."/>
            <person name="Turney S."/>
            <person name="Magnuson E."/>
            <person name="Levesque R."/>
            <person name="Greer C."/>
            <person name="Whyte L.G."/>
        </authorList>
    </citation>
    <scope>NUCLEOTIDE SEQUENCE [LARGE SCALE GENOMIC DNA]</scope>
    <source>
        <strain evidence="7 8">S9.3A</strain>
    </source>
</reference>
<comment type="caution">
    <text evidence="7">The sequence shown here is derived from an EMBL/GenBank/DDBJ whole genome shotgun (WGS) entry which is preliminary data.</text>
</comment>
<dbReference type="NCBIfam" id="TIGR00543">
    <property type="entry name" value="isochor_syn"/>
    <property type="match status" value="1"/>
</dbReference>
<evidence type="ECO:0000256" key="2">
    <source>
        <dbReference type="ARBA" id="ARBA00005297"/>
    </source>
</evidence>
<protein>
    <recommendedName>
        <fullName evidence="3">isochorismate synthase</fullName>
        <ecNumber evidence="3">5.4.4.2</ecNumber>
    </recommendedName>
    <alternativeName>
        <fullName evidence="5">Isochorismate mutase</fullName>
    </alternativeName>
</protein>
<feature type="domain" description="Chorismate-utilising enzyme C-terminal" evidence="6">
    <location>
        <begin position="168"/>
        <end position="419"/>
    </location>
</feature>
<comment type="similarity">
    <text evidence="2">Belongs to the isochorismate synthase family.</text>
</comment>
<evidence type="ECO:0000256" key="5">
    <source>
        <dbReference type="ARBA" id="ARBA00041564"/>
    </source>
</evidence>
<dbReference type="GO" id="GO:0008909">
    <property type="term" value="F:isochorismate synthase activity"/>
    <property type="evidence" value="ECO:0007669"/>
    <property type="project" value="UniProtKB-EC"/>
</dbReference>
<keyword evidence="8" id="KW-1185">Reference proteome</keyword>
<dbReference type="RefSeq" id="WP_140741980.1">
    <property type="nucleotide sequence ID" value="NZ_RCZM01000005.1"/>
</dbReference>
<organism evidence="7 8">
    <name type="scientific">Pedococcus bigeumensis</name>
    <dbReference type="NCBI Taxonomy" id="433644"/>
    <lineage>
        <taxon>Bacteria</taxon>
        <taxon>Bacillati</taxon>
        <taxon>Actinomycetota</taxon>
        <taxon>Actinomycetes</taxon>
        <taxon>Micrococcales</taxon>
        <taxon>Intrasporangiaceae</taxon>
        <taxon>Pedococcus</taxon>
    </lineage>
</organism>
<evidence type="ECO:0000256" key="1">
    <source>
        <dbReference type="ARBA" id="ARBA00000799"/>
    </source>
</evidence>
<gene>
    <name evidence="7" type="ORF">EAH86_14470</name>
</gene>
<proteinExistence type="inferred from homology"/>
<dbReference type="InterPro" id="IPR015890">
    <property type="entry name" value="Chorismate_C"/>
</dbReference>
<accession>A0A502CPV1</accession>
<evidence type="ECO:0000259" key="6">
    <source>
        <dbReference type="Pfam" id="PF00425"/>
    </source>
</evidence>
<dbReference type="InterPro" id="IPR005801">
    <property type="entry name" value="ADC_synthase"/>
</dbReference>
<dbReference type="EC" id="5.4.4.2" evidence="3"/>
<dbReference type="AlphaFoldDB" id="A0A502CPV1"/>
<dbReference type="SUPFAM" id="SSF56322">
    <property type="entry name" value="ADC synthase"/>
    <property type="match status" value="1"/>
</dbReference>
<name>A0A502CPV1_9MICO</name>
<sequence>MTSLPTPQHAPRPHGSPVVARTVALHDPGLLLSLLPDRTDPTELFSWVRRGEGLVGWGRALEFTAHGPDRFERAEAWWRDVVDGAVVRNEVSLPGTGPVAFGSISYAAGSPAGATLVVPEVVVGARDGQWWVTTIGTGDELPTPVVPRQSQPREPEGVAFADGALAPAAWAGAVERAVERITGGTLDKVVLARDLRVSAEAPIDPRWLLTRLAERYDTTWVFAVDGLVGATPEMLVRLEKGLVTSRVLAGTIRRTGDDEHDLALAASLARSSKDLEEHEYAVRSVADALRPHCSSMNVPEAPFVLHLSNVMHLATDVAGVLADRATSLTLAASLHPSAAVCGTPSAVADDLITELEGMDRGRYAGPVGWMDSTGDGEWGIALRCGAFEPDDASAMRLFAGCGIVAGSDPDSEVAESDAKLVPMRDALTTDSLTAD</sequence>
<evidence type="ECO:0000256" key="3">
    <source>
        <dbReference type="ARBA" id="ARBA00012824"/>
    </source>
</evidence>
<dbReference type="Proteomes" id="UP000317722">
    <property type="component" value="Unassembled WGS sequence"/>
</dbReference>
<evidence type="ECO:0000256" key="4">
    <source>
        <dbReference type="ARBA" id="ARBA00023235"/>
    </source>
</evidence>
<keyword evidence="4 7" id="KW-0413">Isomerase</keyword>
<dbReference type="EMBL" id="RCZM01000005">
    <property type="protein sequence ID" value="TPG14772.1"/>
    <property type="molecule type" value="Genomic_DNA"/>
</dbReference>
<dbReference type="PANTHER" id="PTHR42839">
    <property type="entry name" value="ISOCHORISMATE SYNTHASE ENTC"/>
    <property type="match status" value="1"/>
</dbReference>
<evidence type="ECO:0000313" key="8">
    <source>
        <dbReference type="Proteomes" id="UP000317722"/>
    </source>
</evidence>
<comment type="catalytic activity">
    <reaction evidence="1">
        <text>chorismate = isochorismate</text>
        <dbReference type="Rhea" id="RHEA:18985"/>
        <dbReference type="ChEBI" id="CHEBI:29748"/>
        <dbReference type="ChEBI" id="CHEBI:29780"/>
        <dbReference type="EC" id="5.4.4.2"/>
    </reaction>
</comment>
<dbReference type="Pfam" id="PF00425">
    <property type="entry name" value="Chorismate_bind"/>
    <property type="match status" value="1"/>
</dbReference>
<dbReference type="InterPro" id="IPR004561">
    <property type="entry name" value="IsoChor_synthase"/>
</dbReference>
<dbReference type="PANTHER" id="PTHR42839:SF2">
    <property type="entry name" value="ISOCHORISMATE SYNTHASE ENTC"/>
    <property type="match status" value="1"/>
</dbReference>